<protein>
    <submittedName>
        <fullName evidence="2">Uncharacterized protein</fullName>
    </submittedName>
</protein>
<keyword evidence="1" id="KW-1133">Transmembrane helix</keyword>
<dbReference type="AlphaFoldDB" id="A0A9P5TXH5"/>
<comment type="caution">
    <text evidence="2">The sequence shown here is derived from an EMBL/GenBank/DDBJ whole genome shotgun (WGS) entry which is preliminary data.</text>
</comment>
<name>A0A9P5TXH5_9AGAR</name>
<evidence type="ECO:0000313" key="2">
    <source>
        <dbReference type="EMBL" id="KAF9041700.1"/>
    </source>
</evidence>
<reference evidence="2" key="1">
    <citation type="submission" date="2020-11" db="EMBL/GenBank/DDBJ databases">
        <authorList>
            <consortium name="DOE Joint Genome Institute"/>
            <person name="Ahrendt S."/>
            <person name="Riley R."/>
            <person name="Andreopoulos W."/>
            <person name="Labutti K."/>
            <person name="Pangilinan J."/>
            <person name="Ruiz-Duenas F.J."/>
            <person name="Barrasa J.M."/>
            <person name="Sanchez-Garcia M."/>
            <person name="Camarero S."/>
            <person name="Miyauchi S."/>
            <person name="Serrano A."/>
            <person name="Linde D."/>
            <person name="Babiker R."/>
            <person name="Drula E."/>
            <person name="Ayuso-Fernandez I."/>
            <person name="Pacheco R."/>
            <person name="Padilla G."/>
            <person name="Ferreira P."/>
            <person name="Barriuso J."/>
            <person name="Kellner H."/>
            <person name="Castanera R."/>
            <person name="Alfaro M."/>
            <person name="Ramirez L."/>
            <person name="Pisabarro A.G."/>
            <person name="Kuo A."/>
            <person name="Tritt A."/>
            <person name="Lipzen A."/>
            <person name="He G."/>
            <person name="Yan M."/>
            <person name="Ng V."/>
            <person name="Cullen D."/>
            <person name="Martin F."/>
            <person name="Rosso M.-N."/>
            <person name="Henrissat B."/>
            <person name="Hibbett D."/>
            <person name="Martinez A.T."/>
            <person name="Grigoriev I.V."/>
        </authorList>
    </citation>
    <scope>NUCLEOTIDE SEQUENCE</scope>
    <source>
        <strain evidence="2">AH 40177</strain>
    </source>
</reference>
<evidence type="ECO:0000256" key="1">
    <source>
        <dbReference type="SAM" id="Phobius"/>
    </source>
</evidence>
<accession>A0A9P5TXH5</accession>
<organism evidence="2 3">
    <name type="scientific">Rhodocollybia butyracea</name>
    <dbReference type="NCBI Taxonomy" id="206335"/>
    <lineage>
        <taxon>Eukaryota</taxon>
        <taxon>Fungi</taxon>
        <taxon>Dikarya</taxon>
        <taxon>Basidiomycota</taxon>
        <taxon>Agaricomycotina</taxon>
        <taxon>Agaricomycetes</taxon>
        <taxon>Agaricomycetidae</taxon>
        <taxon>Agaricales</taxon>
        <taxon>Marasmiineae</taxon>
        <taxon>Omphalotaceae</taxon>
        <taxon>Rhodocollybia</taxon>
    </lineage>
</organism>
<dbReference type="Proteomes" id="UP000772434">
    <property type="component" value="Unassembled WGS sequence"/>
</dbReference>
<evidence type="ECO:0000313" key="3">
    <source>
        <dbReference type="Proteomes" id="UP000772434"/>
    </source>
</evidence>
<feature type="transmembrane region" description="Helical" evidence="1">
    <location>
        <begin position="43"/>
        <end position="66"/>
    </location>
</feature>
<keyword evidence="1" id="KW-0472">Membrane</keyword>
<keyword evidence="1" id="KW-0812">Transmembrane</keyword>
<dbReference type="EMBL" id="JADNRY010000552">
    <property type="protein sequence ID" value="KAF9041700.1"/>
    <property type="molecule type" value="Genomic_DNA"/>
</dbReference>
<sequence length="68" mass="7781">MVAIRVVVSLRVVTKSMYVASFPSALPPRFQLLFFFKVPELEVLLYLVRPPVLHKVLVLVALLIFIRS</sequence>
<proteinExistence type="predicted"/>
<gene>
    <name evidence="2" type="ORF">BDP27DRAFT_1347336</name>
</gene>
<keyword evidence="3" id="KW-1185">Reference proteome</keyword>